<keyword evidence="2" id="KW-1133">Transmembrane helix</keyword>
<accession>A0A1Y5RAX9</accession>
<evidence type="ECO:0000256" key="2">
    <source>
        <dbReference type="SAM" id="Phobius"/>
    </source>
</evidence>
<organism evidence="3 4">
    <name type="scientific">Aquimixticola soesokkakensis</name>
    <dbReference type="NCBI Taxonomy" id="1519096"/>
    <lineage>
        <taxon>Bacteria</taxon>
        <taxon>Pseudomonadati</taxon>
        <taxon>Pseudomonadota</taxon>
        <taxon>Alphaproteobacteria</taxon>
        <taxon>Rhodobacterales</taxon>
        <taxon>Paracoccaceae</taxon>
        <taxon>Aquimixticola</taxon>
    </lineage>
</organism>
<proteinExistence type="predicted"/>
<feature type="transmembrane region" description="Helical" evidence="2">
    <location>
        <begin position="6"/>
        <end position="24"/>
    </location>
</feature>
<gene>
    <name evidence="3" type="ORF">AQS8620_00172</name>
</gene>
<dbReference type="AlphaFoldDB" id="A0A1Y5RAX9"/>
<name>A0A1Y5RAX9_9RHOB</name>
<dbReference type="OrthoDB" id="7630018at2"/>
<keyword evidence="2" id="KW-0812">Transmembrane</keyword>
<evidence type="ECO:0000313" key="4">
    <source>
        <dbReference type="Proteomes" id="UP000193862"/>
    </source>
</evidence>
<dbReference type="RefSeq" id="WP_085834924.1">
    <property type="nucleotide sequence ID" value="NZ_FWFS01000001.1"/>
</dbReference>
<dbReference type="EMBL" id="FWFS01000001">
    <property type="protein sequence ID" value="SLN13172.1"/>
    <property type="molecule type" value="Genomic_DNA"/>
</dbReference>
<protein>
    <submittedName>
        <fullName evidence="3">Uncharacterized protein</fullName>
    </submittedName>
</protein>
<sequence length="143" mass="14973">MQFIADILMTAGAIAAGLYCFVLARRLRRFTDLEQGVGGAIAVLSAQVDDMTKTLSSAQTTAAGSAAHLEELTGRSEAVAKRLELLIASMHDLPDDPKPTGAATPSAKPEAQGSLSNPGEAKPEKEALEALFLSHRTRAEAAQ</sequence>
<dbReference type="Proteomes" id="UP000193862">
    <property type="component" value="Unassembled WGS sequence"/>
</dbReference>
<keyword evidence="2" id="KW-0472">Membrane</keyword>
<evidence type="ECO:0000313" key="3">
    <source>
        <dbReference type="EMBL" id="SLN13172.1"/>
    </source>
</evidence>
<keyword evidence="4" id="KW-1185">Reference proteome</keyword>
<evidence type="ECO:0000256" key="1">
    <source>
        <dbReference type="SAM" id="MobiDB-lite"/>
    </source>
</evidence>
<feature type="region of interest" description="Disordered" evidence="1">
    <location>
        <begin position="90"/>
        <end position="126"/>
    </location>
</feature>
<reference evidence="3 4" key="1">
    <citation type="submission" date="2017-03" db="EMBL/GenBank/DDBJ databases">
        <authorList>
            <person name="Afonso C.L."/>
            <person name="Miller P.J."/>
            <person name="Scott M.A."/>
            <person name="Spackman E."/>
            <person name="Goraichik I."/>
            <person name="Dimitrov K.M."/>
            <person name="Suarez D.L."/>
            <person name="Swayne D.E."/>
        </authorList>
    </citation>
    <scope>NUCLEOTIDE SEQUENCE [LARGE SCALE GENOMIC DNA]</scope>
    <source>
        <strain evidence="3 4">CECT 8620</strain>
    </source>
</reference>